<dbReference type="PANTHER" id="PTHR43281">
    <property type="entry name" value="FARNESYL DIPHOSPHATE SYNTHASE"/>
    <property type="match status" value="1"/>
</dbReference>
<protein>
    <submittedName>
        <fullName evidence="8">Geranyltranstransferase</fullName>
    </submittedName>
</protein>
<proteinExistence type="inferred from homology"/>
<dbReference type="EMBL" id="AP024849">
    <property type="protein sequence ID" value="BCZ46876.1"/>
    <property type="molecule type" value="Genomic_DNA"/>
</dbReference>
<dbReference type="SUPFAM" id="SSF48576">
    <property type="entry name" value="Terpenoid synthases"/>
    <property type="match status" value="1"/>
</dbReference>
<evidence type="ECO:0000256" key="2">
    <source>
        <dbReference type="ARBA" id="ARBA00006706"/>
    </source>
</evidence>
<dbReference type="NCBIfam" id="NF045485">
    <property type="entry name" value="FPPsyn"/>
    <property type="match status" value="1"/>
</dbReference>
<dbReference type="RefSeq" id="WP_224033274.1">
    <property type="nucleotide sequence ID" value="NZ_AP024849.1"/>
</dbReference>
<keyword evidence="3 7" id="KW-0808">Transferase</keyword>
<evidence type="ECO:0000256" key="7">
    <source>
        <dbReference type="RuleBase" id="RU004466"/>
    </source>
</evidence>
<dbReference type="Pfam" id="PF00348">
    <property type="entry name" value="polyprenyl_synt"/>
    <property type="match status" value="1"/>
</dbReference>
<evidence type="ECO:0000256" key="1">
    <source>
        <dbReference type="ARBA" id="ARBA00001946"/>
    </source>
</evidence>
<dbReference type="InterPro" id="IPR000092">
    <property type="entry name" value="Polyprenyl_synt"/>
</dbReference>
<evidence type="ECO:0000256" key="5">
    <source>
        <dbReference type="ARBA" id="ARBA00022842"/>
    </source>
</evidence>
<dbReference type="Gene3D" id="1.10.600.10">
    <property type="entry name" value="Farnesyl Diphosphate Synthase"/>
    <property type="match status" value="1"/>
</dbReference>
<comment type="cofactor">
    <cofactor evidence="1">
        <name>Mg(2+)</name>
        <dbReference type="ChEBI" id="CHEBI:18420"/>
    </cofactor>
</comment>
<reference evidence="9" key="1">
    <citation type="submission" date="2021-07" db="EMBL/GenBank/DDBJ databases">
        <title>Complete genome sequencing of a Clostridium isolate.</title>
        <authorList>
            <person name="Ueki A."/>
            <person name="Tonouchi A."/>
        </authorList>
    </citation>
    <scope>NUCLEOTIDE SEQUENCE [LARGE SCALE GENOMIC DNA]</scope>
    <source>
        <strain evidence="9">C5S11</strain>
    </source>
</reference>
<dbReference type="Proteomes" id="UP000824633">
    <property type="component" value="Chromosome"/>
</dbReference>
<evidence type="ECO:0000313" key="8">
    <source>
        <dbReference type="EMBL" id="BCZ46876.1"/>
    </source>
</evidence>
<evidence type="ECO:0000256" key="6">
    <source>
        <dbReference type="ARBA" id="ARBA00023229"/>
    </source>
</evidence>
<keyword evidence="9" id="KW-1185">Reference proteome</keyword>
<gene>
    <name evidence="8" type="primary">ispA</name>
    <name evidence="8" type="ORF">psyc5s11_29430</name>
</gene>
<dbReference type="InterPro" id="IPR033749">
    <property type="entry name" value="Polyprenyl_synt_CS"/>
</dbReference>
<organism evidence="8 9">
    <name type="scientific">Clostridium gelidum</name>
    <dbReference type="NCBI Taxonomy" id="704125"/>
    <lineage>
        <taxon>Bacteria</taxon>
        <taxon>Bacillati</taxon>
        <taxon>Bacillota</taxon>
        <taxon>Clostridia</taxon>
        <taxon>Eubacteriales</taxon>
        <taxon>Clostridiaceae</taxon>
        <taxon>Clostridium</taxon>
    </lineage>
</organism>
<sequence length="289" mass="32186">MEINNLKQDINDYLENYFKEKGTYNKIIYDSCSYSLNIGGKRIRPILLALSYYIYKEDYKKVMPMAAAIEMIHTYSLIHDDLPCMDNDDLRRGKPTNHVKFQENIAVLAGDALLNESMIIMMNYALINNDNSLKAAYSIAVAAGAEGMIGGQVVDVISEGKTISRDELKYMHSKKTGALIKAAVLAGAILANAPECDLNVLEEYGEKLGLVFQIKDDILDVVGDTKVLGKNTHADEENDKTNFISVFGLDKCNELCDTLSEECINILKDLTVNADCLANLTYTLLNREN</sequence>
<dbReference type="PROSITE" id="PS00723">
    <property type="entry name" value="POLYPRENYL_SYNTHASE_1"/>
    <property type="match status" value="1"/>
</dbReference>
<accession>A0ABN6J1M2</accession>
<evidence type="ECO:0000256" key="3">
    <source>
        <dbReference type="ARBA" id="ARBA00022679"/>
    </source>
</evidence>
<keyword evidence="5" id="KW-0460">Magnesium</keyword>
<dbReference type="PROSITE" id="PS00444">
    <property type="entry name" value="POLYPRENYL_SYNTHASE_2"/>
    <property type="match status" value="1"/>
</dbReference>
<evidence type="ECO:0000313" key="9">
    <source>
        <dbReference type="Proteomes" id="UP000824633"/>
    </source>
</evidence>
<dbReference type="SFLD" id="SFLDS00005">
    <property type="entry name" value="Isoprenoid_Synthase_Type_I"/>
    <property type="match status" value="1"/>
</dbReference>
<dbReference type="InterPro" id="IPR008949">
    <property type="entry name" value="Isoprenoid_synthase_dom_sf"/>
</dbReference>
<dbReference type="CDD" id="cd00685">
    <property type="entry name" value="Trans_IPPS_HT"/>
    <property type="match status" value="1"/>
</dbReference>
<comment type="similarity">
    <text evidence="2 7">Belongs to the FPP/GGPP synthase family.</text>
</comment>
<dbReference type="PANTHER" id="PTHR43281:SF1">
    <property type="entry name" value="FARNESYL DIPHOSPHATE SYNTHASE"/>
    <property type="match status" value="1"/>
</dbReference>
<name>A0ABN6J1M2_9CLOT</name>
<dbReference type="InterPro" id="IPR053378">
    <property type="entry name" value="Prenyl_diphosphate_synthase"/>
</dbReference>
<dbReference type="SFLD" id="SFLDG01017">
    <property type="entry name" value="Polyprenyl_Transferase_Like"/>
    <property type="match status" value="1"/>
</dbReference>
<evidence type="ECO:0000256" key="4">
    <source>
        <dbReference type="ARBA" id="ARBA00022723"/>
    </source>
</evidence>
<keyword evidence="4" id="KW-0479">Metal-binding</keyword>
<keyword evidence="6" id="KW-0414">Isoprene biosynthesis</keyword>